<evidence type="ECO:0000256" key="1">
    <source>
        <dbReference type="SAM" id="MobiDB-lite"/>
    </source>
</evidence>
<gene>
    <name evidence="2" type="ORF">VAPA_1c19840</name>
</gene>
<proteinExistence type="predicted"/>
<protein>
    <submittedName>
        <fullName evidence="2">Uncharacterized protein</fullName>
    </submittedName>
</protein>
<dbReference type="AlphaFoldDB" id="T1X987"/>
<accession>T1X987</accession>
<dbReference type="HOGENOM" id="CLU_2637037_0_0_4"/>
<dbReference type="Proteomes" id="UP000016223">
    <property type="component" value="Chromosome 1"/>
</dbReference>
<dbReference type="EMBL" id="CP003911">
    <property type="protein sequence ID" value="AGU49088.1"/>
    <property type="molecule type" value="Genomic_DNA"/>
</dbReference>
<evidence type="ECO:0000313" key="2">
    <source>
        <dbReference type="EMBL" id="AGU49088.1"/>
    </source>
</evidence>
<feature type="region of interest" description="Disordered" evidence="1">
    <location>
        <begin position="1"/>
        <end position="21"/>
    </location>
</feature>
<sequence>MQSPRRSATPRVSTSPENAHGQTIRSALGVLVFARVPRFVVHHLNTACRVHMGVPVDISEGTPGVMVAADGTEVSLQ</sequence>
<reference evidence="2 3" key="1">
    <citation type="submission" date="2012-10" db="EMBL/GenBank/DDBJ databases">
        <title>Genome sequence of Variovorax paradoxus B4.</title>
        <authorList>
            <person name="Schuldes J."/>
            <person name="Brandt U."/>
            <person name="Hiessl S."/>
            <person name="Wuebbeler J.H."/>
            <person name="Thuermer A."/>
            <person name="Steinbuechel A."/>
            <person name="Daniel R."/>
        </authorList>
    </citation>
    <scope>NUCLEOTIDE SEQUENCE [LARGE SCALE GENOMIC DNA]</scope>
    <source>
        <strain evidence="2 3">B4</strain>
    </source>
</reference>
<name>T1X987_VARPD</name>
<organism evidence="2 3">
    <name type="scientific">Variovorax paradoxus B4</name>
    <dbReference type="NCBI Taxonomy" id="1246301"/>
    <lineage>
        <taxon>Bacteria</taxon>
        <taxon>Pseudomonadati</taxon>
        <taxon>Pseudomonadota</taxon>
        <taxon>Betaproteobacteria</taxon>
        <taxon>Burkholderiales</taxon>
        <taxon>Comamonadaceae</taxon>
        <taxon>Variovorax</taxon>
    </lineage>
</organism>
<dbReference type="PATRIC" id="fig|1246301.3.peg.2014"/>
<evidence type="ECO:0000313" key="3">
    <source>
        <dbReference type="Proteomes" id="UP000016223"/>
    </source>
</evidence>
<dbReference type="KEGG" id="vpd:VAPA_1c19840"/>